<accession>A0A812Y8D1</accession>
<dbReference type="OrthoDB" id="447958at2759"/>
<gene>
    <name evidence="1" type="primary">DNAJC17</name>
    <name evidence="1" type="ORF">SNEC2469_LOCUS22302</name>
</gene>
<dbReference type="EMBL" id="CAJNJA010040326">
    <property type="protein sequence ID" value="CAE7764855.1"/>
    <property type="molecule type" value="Genomic_DNA"/>
</dbReference>
<feature type="non-terminal residue" evidence="1">
    <location>
        <position position="1"/>
    </location>
</feature>
<comment type="caution">
    <text evidence="1">The sequence shown here is derived from an EMBL/GenBank/DDBJ whole genome shotgun (WGS) entry which is preliminary data.</text>
</comment>
<dbReference type="Proteomes" id="UP000601435">
    <property type="component" value="Unassembled WGS sequence"/>
</dbReference>
<proteinExistence type="predicted"/>
<name>A0A812Y8D1_9DINO</name>
<reference evidence="1" key="1">
    <citation type="submission" date="2021-02" db="EMBL/GenBank/DDBJ databases">
        <authorList>
            <person name="Dougan E. K."/>
            <person name="Rhodes N."/>
            <person name="Thang M."/>
            <person name="Chan C."/>
        </authorList>
    </citation>
    <scope>NUCLEOTIDE SEQUENCE</scope>
</reference>
<dbReference type="AlphaFoldDB" id="A0A812Y8D1"/>
<protein>
    <submittedName>
        <fullName evidence="1">DNAJC17 protein</fullName>
    </submittedName>
</protein>
<sequence>MELGESRRVGKGRRPSTLRKHVKTWEKFVLWLKGAYNIEWPEAPCHFIDYLEERASEPCGKSIPLSLLKTLMFMESSAEVPKTAQISNHPAVSNSMQEITRFLETASPSEIRKANMFPVKVVMAFERAVTDNSERKFVRAMAWYKLVKVWGALRHSDAQGVDYGTMKLSSRGLEAVLARTKTTGPGKSVKRVKFYISKDAWIGIPGWLGVGWEIWDELSREASLTERDFLLPVPGSSLESLTRKVASYADAAALSKALLSNLKSGEGPGHLLLPGMAAMWTEHSERATLRSWAGAAAISPGSMKRLGRWKQDVDEGYDRTDRAEVEKSQAKIASFIRSSRGKVDQVDEEGLLAKIASRASEQGFEPTVASEQLMLLSYFGPDTDPVTEDTEQFESASDSEGVVEVRSDNEALEDNPKPDAPANEIRGKFFVSVVGRSRQKTLHRSGECYRVPGIHYKEFLDLGDQWPDKTAYHKACKVCFPKQVGPSGSDDKESSSSEDEVRKGCWSSSVNRRFTVSADVRRKFAYCQTYMARPDINTEAGQKILAAQLDADFSGLAQAKGIPLKRQAELAQLSILAISRYSAVADDRPGLRTFCKDVLHLDPATDAAHLVEDIKSRFEALHYALDDKATPASATLELHFDQVEQGELRPTTLSQYVSREHVEAEHYGAVIDKSTGMVRLINEGLSIATALDHAMKDAVIKERHLSIVAFALTAASVTRLLLHLWGPLFQRSSALRSDCDLSIEVVQVSEQSPDHPIFLLWEHPEDLGMCVREEADARSGIPVDTSVGSPCRAHGARTSIEEVATSVASAQVGGGVKQSWGHGPQIMAWYKGSSRPIHDGGGLLSPGRWPIGRRDYSLSARGEGLRDVVHEQFKYWCEAVRESGKDVMKDKFWPAAAGLIRESPFSEHIESARFAVDEFLHQEGLEPGRRPEDLESEIAFRRIAAAAEVLGDVDFQYLREVAEVGVPIGVGVELPRVPDVFEPKVKWNLSEAEGEFVDTKADNYSSAVESMAKVREQVEEDVRKGFIKRMSRSEAELEYQGRLAVAALGAVPKALDSDEVRVVHDGSHSVDVNHRIRVLDRIRNPLVDDAEAII</sequence>
<evidence type="ECO:0000313" key="2">
    <source>
        <dbReference type="Proteomes" id="UP000601435"/>
    </source>
</evidence>
<evidence type="ECO:0000313" key="1">
    <source>
        <dbReference type="EMBL" id="CAE7764855.1"/>
    </source>
</evidence>
<keyword evidence="2" id="KW-1185">Reference proteome</keyword>
<organism evidence="1 2">
    <name type="scientific">Symbiodinium necroappetens</name>
    <dbReference type="NCBI Taxonomy" id="1628268"/>
    <lineage>
        <taxon>Eukaryota</taxon>
        <taxon>Sar</taxon>
        <taxon>Alveolata</taxon>
        <taxon>Dinophyceae</taxon>
        <taxon>Suessiales</taxon>
        <taxon>Symbiodiniaceae</taxon>
        <taxon>Symbiodinium</taxon>
    </lineage>
</organism>